<dbReference type="InterPro" id="IPR036388">
    <property type="entry name" value="WH-like_DNA-bd_sf"/>
</dbReference>
<dbReference type="SUPFAM" id="SSF46785">
    <property type="entry name" value="Winged helix' DNA-binding domain"/>
    <property type="match status" value="1"/>
</dbReference>
<dbReference type="AlphaFoldDB" id="A0A7W9SG03"/>
<dbReference type="Pfam" id="PF14277">
    <property type="entry name" value="DUF4364"/>
    <property type="match status" value="1"/>
</dbReference>
<dbReference type="Proteomes" id="UP000522163">
    <property type="component" value="Unassembled WGS sequence"/>
</dbReference>
<sequence>MATEALTQYKLMILYLLHSVKYPLSNSRLSGFFLENEYTTYFTLQQCINDLVEASLISAEHSQSTTRYEITEEGKQTLNFFSQDIPELVREDIDLFLSKNKSRLQSEAALYSDYSETDTKEYLVQLEIRENRTLLCRVELTVPDEESAKALCLKWEAKHQKVYTYLLQEFLGEE</sequence>
<dbReference type="EMBL" id="JACHHH010000003">
    <property type="protein sequence ID" value="MBB6040755.1"/>
    <property type="molecule type" value="Genomic_DNA"/>
</dbReference>
<name>A0A7W9SG03_9FIRM</name>
<evidence type="ECO:0000313" key="2">
    <source>
        <dbReference type="Proteomes" id="UP000522163"/>
    </source>
</evidence>
<accession>A0A7W9SG03</accession>
<proteinExistence type="predicted"/>
<organism evidence="1 2">
    <name type="scientific">Oribacterium sinus</name>
    <dbReference type="NCBI Taxonomy" id="237576"/>
    <lineage>
        <taxon>Bacteria</taxon>
        <taxon>Bacillati</taxon>
        <taxon>Bacillota</taxon>
        <taxon>Clostridia</taxon>
        <taxon>Lachnospirales</taxon>
        <taxon>Lachnospiraceae</taxon>
        <taxon>Oribacterium</taxon>
    </lineage>
</organism>
<evidence type="ECO:0000313" key="1">
    <source>
        <dbReference type="EMBL" id="MBB6040755.1"/>
    </source>
</evidence>
<dbReference type="InterPro" id="IPR036390">
    <property type="entry name" value="WH_DNA-bd_sf"/>
</dbReference>
<reference evidence="1 2" key="1">
    <citation type="submission" date="2020-08" db="EMBL/GenBank/DDBJ databases">
        <title>Genomic Encyclopedia of Type Strains, Phase IV (KMG-IV): sequencing the most valuable type-strain genomes for metagenomic binning, comparative biology and taxonomic classification.</title>
        <authorList>
            <person name="Goeker M."/>
        </authorList>
    </citation>
    <scope>NUCLEOTIDE SEQUENCE [LARGE SCALE GENOMIC DNA]</scope>
    <source>
        <strain evidence="1 2">DSM 17245</strain>
    </source>
</reference>
<dbReference type="GeneID" id="85014277"/>
<keyword evidence="1" id="KW-0238">DNA-binding</keyword>
<dbReference type="RefSeq" id="WP_183683112.1">
    <property type="nucleotide sequence ID" value="NZ_JACHHH010000003.1"/>
</dbReference>
<dbReference type="GO" id="GO:0003677">
    <property type="term" value="F:DNA binding"/>
    <property type="evidence" value="ECO:0007669"/>
    <property type="project" value="UniProtKB-KW"/>
</dbReference>
<gene>
    <name evidence="1" type="ORF">HNQ46_000718</name>
</gene>
<dbReference type="InterPro" id="IPR025374">
    <property type="entry name" value="DUF4364"/>
</dbReference>
<comment type="caution">
    <text evidence="1">The sequence shown here is derived from an EMBL/GenBank/DDBJ whole genome shotgun (WGS) entry which is preliminary data.</text>
</comment>
<dbReference type="Gene3D" id="1.10.10.10">
    <property type="entry name" value="Winged helix-like DNA-binding domain superfamily/Winged helix DNA-binding domain"/>
    <property type="match status" value="1"/>
</dbReference>
<protein>
    <submittedName>
        <fullName evidence="1">DNA-binding PadR family transcriptional regulator</fullName>
    </submittedName>
</protein>